<organism evidence="1">
    <name type="scientific">Lepeophtheirus salmonis</name>
    <name type="common">Salmon louse</name>
    <name type="synonym">Caligus salmonis</name>
    <dbReference type="NCBI Taxonomy" id="72036"/>
    <lineage>
        <taxon>Eukaryota</taxon>
        <taxon>Metazoa</taxon>
        <taxon>Ecdysozoa</taxon>
        <taxon>Arthropoda</taxon>
        <taxon>Crustacea</taxon>
        <taxon>Multicrustacea</taxon>
        <taxon>Hexanauplia</taxon>
        <taxon>Copepoda</taxon>
        <taxon>Siphonostomatoida</taxon>
        <taxon>Caligidae</taxon>
        <taxon>Lepeophtheirus</taxon>
    </lineage>
</organism>
<dbReference type="EMBL" id="HACA01017085">
    <property type="protein sequence ID" value="CDW34446.1"/>
    <property type="molecule type" value="Transcribed_RNA"/>
</dbReference>
<proteinExistence type="predicted"/>
<protein>
    <submittedName>
        <fullName evidence="1">Uncharacterized protein</fullName>
    </submittedName>
</protein>
<reference evidence="1" key="1">
    <citation type="submission" date="2014-05" db="EMBL/GenBank/DDBJ databases">
        <authorList>
            <person name="Chronopoulou M."/>
        </authorList>
    </citation>
    <scope>NUCLEOTIDE SEQUENCE</scope>
    <source>
        <tissue evidence="1">Whole organism</tissue>
    </source>
</reference>
<accession>A0A0K2U9S2</accession>
<sequence>MRKLESTQSTQSFLALVP</sequence>
<evidence type="ECO:0000313" key="1">
    <source>
        <dbReference type="EMBL" id="CDW34446.1"/>
    </source>
</evidence>
<name>A0A0K2U9S2_LEPSM</name>
<dbReference type="AlphaFoldDB" id="A0A0K2U9S2"/>